<evidence type="ECO:0000256" key="1">
    <source>
        <dbReference type="SAM" id="MobiDB-lite"/>
    </source>
</evidence>
<dbReference type="AlphaFoldDB" id="A0A6A5TDP1"/>
<dbReference type="EMBL" id="ML976000">
    <property type="protein sequence ID" value="KAF1947017.1"/>
    <property type="molecule type" value="Genomic_DNA"/>
</dbReference>
<gene>
    <name evidence="2" type="ORF">EJ02DRAFT_392773</name>
</gene>
<reference evidence="2" key="1">
    <citation type="journal article" date="2020" name="Stud. Mycol.">
        <title>101 Dothideomycetes genomes: a test case for predicting lifestyles and emergence of pathogens.</title>
        <authorList>
            <person name="Haridas S."/>
            <person name="Albert R."/>
            <person name="Binder M."/>
            <person name="Bloem J."/>
            <person name="Labutti K."/>
            <person name="Salamov A."/>
            <person name="Andreopoulos B."/>
            <person name="Baker S."/>
            <person name="Barry K."/>
            <person name="Bills G."/>
            <person name="Bluhm B."/>
            <person name="Cannon C."/>
            <person name="Castanera R."/>
            <person name="Culley D."/>
            <person name="Daum C."/>
            <person name="Ezra D."/>
            <person name="Gonzalez J."/>
            <person name="Henrissat B."/>
            <person name="Kuo A."/>
            <person name="Liang C."/>
            <person name="Lipzen A."/>
            <person name="Lutzoni F."/>
            <person name="Magnuson J."/>
            <person name="Mondo S."/>
            <person name="Nolan M."/>
            <person name="Ohm R."/>
            <person name="Pangilinan J."/>
            <person name="Park H.-J."/>
            <person name="Ramirez L."/>
            <person name="Alfaro M."/>
            <person name="Sun H."/>
            <person name="Tritt A."/>
            <person name="Yoshinaga Y."/>
            <person name="Zwiers L.-H."/>
            <person name="Turgeon B."/>
            <person name="Goodwin S."/>
            <person name="Spatafora J."/>
            <person name="Crous P."/>
            <person name="Grigoriev I."/>
        </authorList>
    </citation>
    <scope>NUCLEOTIDE SEQUENCE</scope>
    <source>
        <strain evidence="2">CBS 161.51</strain>
    </source>
</reference>
<feature type="region of interest" description="Disordered" evidence="1">
    <location>
        <begin position="1"/>
        <end position="36"/>
    </location>
</feature>
<name>A0A6A5TDP1_9PLEO</name>
<protein>
    <submittedName>
        <fullName evidence="2">Uncharacterized protein</fullName>
    </submittedName>
</protein>
<keyword evidence="3" id="KW-1185">Reference proteome</keyword>
<organism evidence="2 3">
    <name type="scientific">Clathrospora elynae</name>
    <dbReference type="NCBI Taxonomy" id="706981"/>
    <lineage>
        <taxon>Eukaryota</taxon>
        <taxon>Fungi</taxon>
        <taxon>Dikarya</taxon>
        <taxon>Ascomycota</taxon>
        <taxon>Pezizomycotina</taxon>
        <taxon>Dothideomycetes</taxon>
        <taxon>Pleosporomycetidae</taxon>
        <taxon>Pleosporales</taxon>
        <taxon>Diademaceae</taxon>
        <taxon>Clathrospora</taxon>
    </lineage>
</organism>
<accession>A0A6A5TDP1</accession>
<dbReference type="OrthoDB" id="4188844at2759"/>
<feature type="compositionally biased region" description="Polar residues" evidence="1">
    <location>
        <begin position="16"/>
        <end position="32"/>
    </location>
</feature>
<evidence type="ECO:0000313" key="2">
    <source>
        <dbReference type="EMBL" id="KAF1947017.1"/>
    </source>
</evidence>
<proteinExistence type="predicted"/>
<evidence type="ECO:0000313" key="3">
    <source>
        <dbReference type="Proteomes" id="UP000800038"/>
    </source>
</evidence>
<sequence>MDNRAVRLPPTARRNIFTTHAQQQPRRQQNVPTIRPDREAVFQQPAEDELVERTAEGEYVVHAPQPVYRNMALVSLGREGQEDIDQENELIDLYGKPNAHWDAAAIEEEIKVALKSSLSRKVASLDEDNWMFRGETDVGKK</sequence>
<dbReference type="Proteomes" id="UP000800038">
    <property type="component" value="Unassembled WGS sequence"/>
</dbReference>